<protein>
    <submittedName>
        <fullName evidence="2">Uncharacterized protein</fullName>
    </submittedName>
</protein>
<feature type="transmembrane region" description="Helical" evidence="1">
    <location>
        <begin position="104"/>
        <end position="125"/>
    </location>
</feature>
<feature type="transmembrane region" description="Helical" evidence="1">
    <location>
        <begin position="50"/>
        <end position="69"/>
    </location>
</feature>
<keyword evidence="1" id="KW-1133">Transmembrane helix</keyword>
<dbReference type="AlphaFoldDB" id="A0A5B8NN30"/>
<dbReference type="RefSeq" id="WP_146295235.1">
    <property type="nucleotide sequence ID" value="NZ_CP042326.1"/>
</dbReference>
<name>A0A5B8NN30_9CHRO</name>
<organism evidence="2 3">
    <name type="scientific">Euhalothece natronophila Z-M001</name>
    <dbReference type="NCBI Taxonomy" id="522448"/>
    <lineage>
        <taxon>Bacteria</taxon>
        <taxon>Bacillati</taxon>
        <taxon>Cyanobacteriota</taxon>
        <taxon>Cyanophyceae</taxon>
        <taxon>Oscillatoriophycideae</taxon>
        <taxon>Chroococcales</taxon>
        <taxon>Halothecacae</taxon>
        <taxon>Halothece cluster</taxon>
        <taxon>Euhalothece</taxon>
    </lineage>
</organism>
<evidence type="ECO:0000313" key="3">
    <source>
        <dbReference type="Proteomes" id="UP000318453"/>
    </source>
</evidence>
<keyword evidence="1" id="KW-0812">Transmembrane</keyword>
<keyword evidence="3" id="KW-1185">Reference proteome</keyword>
<feature type="transmembrane region" description="Helical" evidence="1">
    <location>
        <begin position="156"/>
        <end position="173"/>
    </location>
</feature>
<evidence type="ECO:0000313" key="2">
    <source>
        <dbReference type="EMBL" id="QDZ39635.1"/>
    </source>
</evidence>
<dbReference type="EMBL" id="CP042326">
    <property type="protein sequence ID" value="QDZ39635.1"/>
    <property type="molecule type" value="Genomic_DNA"/>
</dbReference>
<feature type="transmembrane region" description="Helical" evidence="1">
    <location>
        <begin position="131"/>
        <end position="149"/>
    </location>
</feature>
<dbReference type="Proteomes" id="UP000318453">
    <property type="component" value="Chromosome"/>
</dbReference>
<dbReference type="OrthoDB" id="422905at2"/>
<evidence type="ECO:0000256" key="1">
    <source>
        <dbReference type="SAM" id="Phobius"/>
    </source>
</evidence>
<accession>A0A5B8NN30</accession>
<feature type="transmembrane region" description="Helical" evidence="1">
    <location>
        <begin position="75"/>
        <end position="97"/>
    </location>
</feature>
<sequence>MTFFNSTEPIIRRKQTALDLQDLCGLLKIKIKIGDYQLFSRFYTRVDQALLLWGVIALTIFTAAQFLPLSWITQAYFWSALTVVATVWMISLTNFWTKVEQLSWVMYLWGGLMLFTLILTNLGIFGGWGVILMNLCSLWLGSCAIGYFLTGWGLKSRLFILIGLIHLLAIPFLPVIAGWQFLATGLIISGSLVLLSELQWDMREPIYSPVLSEQERAFNQQQQQQRQN</sequence>
<gene>
    <name evidence="2" type="ORF">FRE64_06640</name>
</gene>
<keyword evidence="1" id="KW-0472">Membrane</keyword>
<reference evidence="2" key="1">
    <citation type="submission" date="2019-08" db="EMBL/GenBank/DDBJ databases">
        <title>Carotenoids and Carotenoid Binding Proteins in the Halophilic Cyanobacterium Euhalothece sp. ZM00.</title>
        <authorList>
            <person name="Cho S.M."/>
            <person name="Song J.Y."/>
            <person name="Park Y.-I."/>
        </authorList>
    </citation>
    <scope>NUCLEOTIDE SEQUENCE [LARGE SCALE GENOMIC DNA]</scope>
    <source>
        <strain evidence="2">Z-M001</strain>
    </source>
</reference>
<proteinExistence type="predicted"/>
<dbReference type="KEGG" id="enn:FRE64_06640"/>